<dbReference type="Proteomes" id="UP000602510">
    <property type="component" value="Unassembled WGS sequence"/>
</dbReference>
<dbReference type="InterPro" id="IPR036770">
    <property type="entry name" value="Ankyrin_rpt-contain_sf"/>
</dbReference>
<comment type="caution">
    <text evidence="1">The sequence shown here is derived from an EMBL/GenBank/DDBJ whole genome shotgun (WGS) entry which is preliminary data.</text>
</comment>
<keyword evidence="2" id="KW-1185">Reference proteome</keyword>
<dbReference type="InterPro" id="IPR002110">
    <property type="entry name" value="Ankyrin_rpt"/>
</dbReference>
<sequence>MKRGFKRSGEALTDDALDDEKADKHEVRCPYKKLIDVHFPVAVSALPHVLAAINDFATSTEEATIDAIQNKQQDRYNDLKARFGFEGLGKTMAFAAGMGLLDVVQFIMEVDGNYSENEEDSGDDFISWESKRDAATVAASKGHFSIVQYLYPEIIFREYDSDDEDADLPYQGEVFKAAWDVLTNAAENGHLETVQFAVQDAKRNNYWHWYDPTHDSTALTQASANGHVSVVKFLLEDQENAWDVAKPFAAAATQGKQQVANMLYEAYSQRYGDLFVKMSTNGILEGVKFLYEHRTIQTAQLHDAFLATVKLEHIDVVEFLLSTGKISPRLFDEGFQMAARLGKLSSVTQLFGYKRASAQAISNALEKAGSLGVFQFLSVNIDVSDAAIIAAFKHAALYGTTAETIKSFSSEISRQCIEIVNALYMKDCIPAEVMSEAFAWTAFKQPIEVAIAMYTKHPMSREAVGRAFLNAVNDKRGLDLVKFLTENKLVDQNFLDEGVKAAAMSGRKRVVRIMYANTTWHSSVVAKALELTKNRSLKKLFQRELERLSLRQN</sequence>
<dbReference type="AlphaFoldDB" id="A0A833SVW1"/>
<dbReference type="Pfam" id="PF12796">
    <property type="entry name" value="Ank_2"/>
    <property type="match status" value="1"/>
</dbReference>
<dbReference type="EMBL" id="WSZM01000819">
    <property type="protein sequence ID" value="KAF4029396.1"/>
    <property type="molecule type" value="Genomic_DNA"/>
</dbReference>
<protein>
    <submittedName>
        <fullName evidence="1">Ankyrin repeats (3 copies)</fullName>
    </submittedName>
</protein>
<name>A0A833SVW1_PHYIN</name>
<evidence type="ECO:0000313" key="1">
    <source>
        <dbReference type="EMBL" id="KAF4029396.1"/>
    </source>
</evidence>
<dbReference type="SUPFAM" id="SSF48403">
    <property type="entry name" value="Ankyrin repeat"/>
    <property type="match status" value="1"/>
</dbReference>
<dbReference type="PANTHER" id="PTHR46586:SF3">
    <property type="entry name" value="ANKYRIN REPEAT-CONTAINING PROTEIN"/>
    <property type="match status" value="1"/>
</dbReference>
<reference evidence="1" key="1">
    <citation type="submission" date="2020-04" db="EMBL/GenBank/DDBJ databases">
        <title>Hybrid Assembly of Korean Phytophthora infestans isolates.</title>
        <authorList>
            <person name="Prokchorchik M."/>
            <person name="Lee Y."/>
            <person name="Seo J."/>
            <person name="Cho J.-H."/>
            <person name="Park Y.-E."/>
            <person name="Jang D.-C."/>
            <person name="Im J.-S."/>
            <person name="Choi J.-G."/>
            <person name="Park H.-J."/>
            <person name="Lee G.-B."/>
            <person name="Lee Y.-G."/>
            <person name="Hong S.-Y."/>
            <person name="Cho K."/>
            <person name="Sohn K.H."/>
        </authorList>
    </citation>
    <scope>NUCLEOTIDE SEQUENCE</scope>
    <source>
        <strain evidence="1">KR_1_A1</strain>
    </source>
</reference>
<gene>
    <name evidence="1" type="ORF">GN244_ATG18878</name>
</gene>
<accession>A0A833SVW1</accession>
<dbReference type="Gene3D" id="1.25.40.20">
    <property type="entry name" value="Ankyrin repeat-containing domain"/>
    <property type="match status" value="1"/>
</dbReference>
<dbReference type="InterPro" id="IPR052050">
    <property type="entry name" value="SecEffector_AnkRepeat"/>
</dbReference>
<proteinExistence type="predicted"/>
<organism evidence="1 2">
    <name type="scientific">Phytophthora infestans</name>
    <name type="common">Potato late blight agent</name>
    <name type="synonym">Botrytis infestans</name>
    <dbReference type="NCBI Taxonomy" id="4787"/>
    <lineage>
        <taxon>Eukaryota</taxon>
        <taxon>Sar</taxon>
        <taxon>Stramenopiles</taxon>
        <taxon>Oomycota</taxon>
        <taxon>Peronosporomycetes</taxon>
        <taxon>Peronosporales</taxon>
        <taxon>Peronosporaceae</taxon>
        <taxon>Phytophthora</taxon>
    </lineage>
</organism>
<evidence type="ECO:0000313" key="2">
    <source>
        <dbReference type="Proteomes" id="UP000602510"/>
    </source>
</evidence>
<dbReference type="PANTHER" id="PTHR46586">
    <property type="entry name" value="ANKYRIN REPEAT-CONTAINING PROTEIN"/>
    <property type="match status" value="1"/>
</dbReference>